<dbReference type="InterPro" id="IPR044742">
    <property type="entry name" value="DEAD/DEAH_RhlB"/>
</dbReference>
<evidence type="ECO:0000256" key="7">
    <source>
        <dbReference type="RuleBase" id="RU000492"/>
    </source>
</evidence>
<evidence type="ECO:0000259" key="8">
    <source>
        <dbReference type="PROSITE" id="PS51192"/>
    </source>
</evidence>
<dbReference type="PROSITE" id="PS51194">
    <property type="entry name" value="HELICASE_CTER"/>
    <property type="match status" value="1"/>
</dbReference>
<dbReference type="PROSITE" id="PS51195">
    <property type="entry name" value="Q_MOTIF"/>
    <property type="match status" value="1"/>
</dbReference>
<dbReference type="AlphaFoldDB" id="A0A1G1KZC9"/>
<comment type="similarity">
    <text evidence="5 7">Belongs to the DEAD box helicase family.</text>
</comment>
<keyword evidence="4 7" id="KW-0067">ATP-binding</keyword>
<organism evidence="11 12">
    <name type="scientific">Candidatus Danuiimicrobium aquiferis</name>
    <dbReference type="NCBI Taxonomy" id="1801832"/>
    <lineage>
        <taxon>Bacteria</taxon>
        <taxon>Pseudomonadati</taxon>
        <taxon>Candidatus Omnitrophota</taxon>
        <taxon>Candidatus Danuiimicrobium</taxon>
    </lineage>
</organism>
<evidence type="ECO:0000259" key="10">
    <source>
        <dbReference type="PROSITE" id="PS51195"/>
    </source>
</evidence>
<dbReference type="PANTHER" id="PTHR47959">
    <property type="entry name" value="ATP-DEPENDENT RNA HELICASE RHLE-RELATED"/>
    <property type="match status" value="1"/>
</dbReference>
<proteinExistence type="inferred from homology"/>
<evidence type="ECO:0000313" key="11">
    <source>
        <dbReference type="EMBL" id="OGW98264.1"/>
    </source>
</evidence>
<evidence type="ECO:0000256" key="4">
    <source>
        <dbReference type="ARBA" id="ARBA00022840"/>
    </source>
</evidence>
<keyword evidence="3 7" id="KW-0347">Helicase</keyword>
<accession>A0A1G1KZC9</accession>
<dbReference type="InterPro" id="IPR014014">
    <property type="entry name" value="RNA_helicase_DEAD_Q_motif"/>
</dbReference>
<dbReference type="Pfam" id="PF00271">
    <property type="entry name" value="Helicase_C"/>
    <property type="match status" value="1"/>
</dbReference>
<evidence type="ECO:0000259" key="9">
    <source>
        <dbReference type="PROSITE" id="PS51194"/>
    </source>
</evidence>
<dbReference type="SMART" id="SM00490">
    <property type="entry name" value="HELICc"/>
    <property type="match status" value="1"/>
</dbReference>
<keyword evidence="2 7" id="KW-0378">Hydrolase</keyword>
<dbReference type="GO" id="GO:0016787">
    <property type="term" value="F:hydrolase activity"/>
    <property type="evidence" value="ECO:0007669"/>
    <property type="project" value="UniProtKB-KW"/>
</dbReference>
<dbReference type="SMART" id="SM00487">
    <property type="entry name" value="DEXDc"/>
    <property type="match status" value="1"/>
</dbReference>
<dbReference type="InterPro" id="IPR011545">
    <property type="entry name" value="DEAD/DEAH_box_helicase_dom"/>
</dbReference>
<dbReference type="Proteomes" id="UP000178187">
    <property type="component" value="Unassembled WGS sequence"/>
</dbReference>
<evidence type="ECO:0000256" key="3">
    <source>
        <dbReference type="ARBA" id="ARBA00022806"/>
    </source>
</evidence>
<keyword evidence="1 7" id="KW-0547">Nucleotide-binding</keyword>
<dbReference type="GO" id="GO:0003724">
    <property type="term" value="F:RNA helicase activity"/>
    <property type="evidence" value="ECO:0007669"/>
    <property type="project" value="InterPro"/>
</dbReference>
<evidence type="ECO:0000256" key="1">
    <source>
        <dbReference type="ARBA" id="ARBA00022741"/>
    </source>
</evidence>
<feature type="domain" description="Helicase ATP-binding" evidence="8">
    <location>
        <begin position="41"/>
        <end position="209"/>
    </location>
</feature>
<dbReference type="PROSITE" id="PS51192">
    <property type="entry name" value="HELICASE_ATP_BIND_1"/>
    <property type="match status" value="1"/>
</dbReference>
<feature type="short sequence motif" description="Q motif" evidence="6">
    <location>
        <begin position="10"/>
        <end position="38"/>
    </location>
</feature>
<dbReference type="GO" id="GO:0005524">
    <property type="term" value="F:ATP binding"/>
    <property type="evidence" value="ECO:0007669"/>
    <property type="project" value="UniProtKB-KW"/>
</dbReference>
<dbReference type="CDD" id="cd00268">
    <property type="entry name" value="DEADc"/>
    <property type="match status" value="1"/>
</dbReference>
<dbReference type="PANTHER" id="PTHR47959:SF13">
    <property type="entry name" value="ATP-DEPENDENT RNA HELICASE RHLE"/>
    <property type="match status" value="1"/>
</dbReference>
<dbReference type="InterPro" id="IPR001650">
    <property type="entry name" value="Helicase_C-like"/>
</dbReference>
<dbReference type="PROSITE" id="PS00039">
    <property type="entry name" value="DEAD_ATP_HELICASE"/>
    <property type="match status" value="1"/>
</dbReference>
<feature type="domain" description="DEAD-box RNA helicase Q" evidence="10">
    <location>
        <begin position="10"/>
        <end position="38"/>
    </location>
</feature>
<dbReference type="InterPro" id="IPR050079">
    <property type="entry name" value="DEAD_box_RNA_helicase"/>
</dbReference>
<sequence>MAPHTQQNSTGFYGLGIAPKILATLDRLKFQTPTPIQHKAIPAAIAGTDIIGVAQTGTGKTLAFAIPMIQRLEQEKGRGLVLLPTRELALQVEEVFQKVGHASGMKTAVLIGGASMYHQVQSLKANPRIIIATPGRLIDHLEQRNVNLGEVKVLVLDEADRMLDMGFQPQIERVLRTIPKDRQTMLFSATMPREILGLATSYMKLPVHVEIAPSGTAAERVTQEVFIVKQDSKRKLLEKLLAQYHGTVLLFSRTRIGARKITRAIKDMGHRVSEIHSDKTLAQRREALEGFKSGKYRVLVATDIAARGIDVTGIELVLNYDLPDDTGNYVHRIGRTGRIGREGHAISFATPDQGNDVKGIESLIKTALPISEHPEIPTERFAKPQVVFRSNRFKRRLPHRRAF</sequence>
<gene>
    <name evidence="11" type="ORF">A3G33_04025</name>
</gene>
<evidence type="ECO:0008006" key="13">
    <source>
        <dbReference type="Google" id="ProtNLM"/>
    </source>
</evidence>
<protein>
    <recommendedName>
        <fullName evidence="13">DEAD/DEAH box helicase</fullName>
    </recommendedName>
</protein>
<dbReference type="InterPro" id="IPR000629">
    <property type="entry name" value="RNA-helicase_DEAD-box_CS"/>
</dbReference>
<dbReference type="GO" id="GO:0005829">
    <property type="term" value="C:cytosol"/>
    <property type="evidence" value="ECO:0007669"/>
    <property type="project" value="TreeGrafter"/>
</dbReference>
<dbReference type="InterPro" id="IPR027417">
    <property type="entry name" value="P-loop_NTPase"/>
</dbReference>
<dbReference type="Gene3D" id="3.40.50.300">
    <property type="entry name" value="P-loop containing nucleotide triphosphate hydrolases"/>
    <property type="match status" value="2"/>
</dbReference>
<dbReference type="SUPFAM" id="SSF52540">
    <property type="entry name" value="P-loop containing nucleoside triphosphate hydrolases"/>
    <property type="match status" value="1"/>
</dbReference>
<evidence type="ECO:0000256" key="5">
    <source>
        <dbReference type="ARBA" id="ARBA00038437"/>
    </source>
</evidence>
<evidence type="ECO:0000256" key="2">
    <source>
        <dbReference type="ARBA" id="ARBA00022801"/>
    </source>
</evidence>
<dbReference type="Pfam" id="PF00270">
    <property type="entry name" value="DEAD"/>
    <property type="match status" value="1"/>
</dbReference>
<feature type="domain" description="Helicase C-terminal" evidence="9">
    <location>
        <begin position="236"/>
        <end position="382"/>
    </location>
</feature>
<comment type="caution">
    <text evidence="11">The sequence shown here is derived from an EMBL/GenBank/DDBJ whole genome shotgun (WGS) entry which is preliminary data.</text>
</comment>
<evidence type="ECO:0000256" key="6">
    <source>
        <dbReference type="PROSITE-ProRule" id="PRU00552"/>
    </source>
</evidence>
<name>A0A1G1KZC9_9BACT</name>
<dbReference type="InterPro" id="IPR014001">
    <property type="entry name" value="Helicase_ATP-bd"/>
</dbReference>
<dbReference type="EMBL" id="MHFR01000036">
    <property type="protein sequence ID" value="OGW98264.1"/>
    <property type="molecule type" value="Genomic_DNA"/>
</dbReference>
<evidence type="ECO:0000313" key="12">
    <source>
        <dbReference type="Proteomes" id="UP000178187"/>
    </source>
</evidence>
<dbReference type="GO" id="GO:0003676">
    <property type="term" value="F:nucleic acid binding"/>
    <property type="evidence" value="ECO:0007669"/>
    <property type="project" value="InterPro"/>
</dbReference>
<reference evidence="11 12" key="1">
    <citation type="journal article" date="2016" name="Nat. Commun.">
        <title>Thousands of microbial genomes shed light on interconnected biogeochemical processes in an aquifer system.</title>
        <authorList>
            <person name="Anantharaman K."/>
            <person name="Brown C.T."/>
            <person name="Hug L.A."/>
            <person name="Sharon I."/>
            <person name="Castelle C.J."/>
            <person name="Probst A.J."/>
            <person name="Thomas B.C."/>
            <person name="Singh A."/>
            <person name="Wilkins M.J."/>
            <person name="Karaoz U."/>
            <person name="Brodie E.L."/>
            <person name="Williams K.H."/>
            <person name="Hubbard S.S."/>
            <person name="Banfield J.F."/>
        </authorList>
    </citation>
    <scope>NUCLEOTIDE SEQUENCE [LARGE SCALE GENOMIC DNA]</scope>
</reference>
<dbReference type="CDD" id="cd18787">
    <property type="entry name" value="SF2_C_DEAD"/>
    <property type="match status" value="1"/>
</dbReference>